<accession>A0A150GSQ4</accession>
<organism evidence="2 3">
    <name type="scientific">Gonium pectorale</name>
    <name type="common">Green alga</name>
    <dbReference type="NCBI Taxonomy" id="33097"/>
    <lineage>
        <taxon>Eukaryota</taxon>
        <taxon>Viridiplantae</taxon>
        <taxon>Chlorophyta</taxon>
        <taxon>core chlorophytes</taxon>
        <taxon>Chlorophyceae</taxon>
        <taxon>CS clade</taxon>
        <taxon>Chlamydomonadales</taxon>
        <taxon>Volvocaceae</taxon>
        <taxon>Gonium</taxon>
    </lineage>
</organism>
<sequence>MAPARLLNPARPSAVASPAAARRPHGPARPCLVTRAAGSTNGTDGAPKPQKSGSGSDPGAAKPATSAKPAESLNLAFESDKKLVTPPAAGKVIMESPVKTTGLHRAPLSGGVKTATTRYELPTPPVAVRNLVEHARFGHLCTMMSGMHHRRASPVATG</sequence>
<keyword evidence="3" id="KW-1185">Reference proteome</keyword>
<protein>
    <submittedName>
        <fullName evidence="2">Uncharacterized protein</fullName>
    </submittedName>
</protein>
<dbReference type="STRING" id="33097.A0A150GSQ4"/>
<gene>
    <name evidence="2" type="ORF">GPECTOR_8g224</name>
</gene>
<evidence type="ECO:0000313" key="3">
    <source>
        <dbReference type="Proteomes" id="UP000075714"/>
    </source>
</evidence>
<feature type="region of interest" description="Disordered" evidence="1">
    <location>
        <begin position="1"/>
        <end position="73"/>
    </location>
</feature>
<dbReference type="AlphaFoldDB" id="A0A150GSQ4"/>
<reference evidence="3" key="1">
    <citation type="journal article" date="2016" name="Nat. Commun.">
        <title>The Gonium pectorale genome demonstrates co-option of cell cycle regulation during the evolution of multicellularity.</title>
        <authorList>
            <person name="Hanschen E.R."/>
            <person name="Marriage T.N."/>
            <person name="Ferris P.J."/>
            <person name="Hamaji T."/>
            <person name="Toyoda A."/>
            <person name="Fujiyama A."/>
            <person name="Neme R."/>
            <person name="Noguchi H."/>
            <person name="Minakuchi Y."/>
            <person name="Suzuki M."/>
            <person name="Kawai-Toyooka H."/>
            <person name="Smith D.R."/>
            <person name="Sparks H."/>
            <person name="Anderson J."/>
            <person name="Bakaric R."/>
            <person name="Luria V."/>
            <person name="Karger A."/>
            <person name="Kirschner M.W."/>
            <person name="Durand P.M."/>
            <person name="Michod R.E."/>
            <person name="Nozaki H."/>
            <person name="Olson B.J."/>
        </authorList>
    </citation>
    <scope>NUCLEOTIDE SEQUENCE [LARGE SCALE GENOMIC DNA]</scope>
    <source>
        <strain evidence="3">NIES-2863</strain>
    </source>
</reference>
<dbReference type="EMBL" id="LSYV01000009">
    <property type="protein sequence ID" value="KXZ52841.1"/>
    <property type="molecule type" value="Genomic_DNA"/>
</dbReference>
<evidence type="ECO:0000256" key="1">
    <source>
        <dbReference type="SAM" id="MobiDB-lite"/>
    </source>
</evidence>
<dbReference type="OrthoDB" id="2138282at2759"/>
<feature type="compositionally biased region" description="Low complexity" evidence="1">
    <location>
        <begin position="9"/>
        <end position="21"/>
    </location>
</feature>
<dbReference type="Proteomes" id="UP000075714">
    <property type="component" value="Unassembled WGS sequence"/>
</dbReference>
<comment type="caution">
    <text evidence="2">The sequence shown here is derived from an EMBL/GenBank/DDBJ whole genome shotgun (WGS) entry which is preliminary data.</text>
</comment>
<name>A0A150GSQ4_GONPE</name>
<proteinExistence type="predicted"/>
<evidence type="ECO:0000313" key="2">
    <source>
        <dbReference type="EMBL" id="KXZ52841.1"/>
    </source>
</evidence>